<reference evidence="1" key="1">
    <citation type="journal article" date="2014" name="Int. J. Syst. Evol. Microbiol.">
        <title>Complete genome sequence of Corynebacterium casei LMG S-19264T (=DSM 44701T), isolated from a smear-ripened cheese.</title>
        <authorList>
            <consortium name="US DOE Joint Genome Institute (JGI-PGF)"/>
            <person name="Walter F."/>
            <person name="Albersmeier A."/>
            <person name="Kalinowski J."/>
            <person name="Ruckert C."/>
        </authorList>
    </citation>
    <scope>NUCLEOTIDE SEQUENCE</scope>
    <source>
        <strain evidence="1">JCM 4346</strain>
    </source>
</reference>
<accession>A0A918FFY6</accession>
<protein>
    <submittedName>
        <fullName evidence="1">Uncharacterized protein</fullName>
    </submittedName>
</protein>
<reference evidence="1" key="2">
    <citation type="submission" date="2020-09" db="EMBL/GenBank/DDBJ databases">
        <authorList>
            <person name="Sun Q."/>
            <person name="Ohkuma M."/>
        </authorList>
    </citation>
    <scope>NUCLEOTIDE SEQUENCE</scope>
    <source>
        <strain evidence="1">JCM 4346</strain>
    </source>
</reference>
<evidence type="ECO:0000313" key="2">
    <source>
        <dbReference type="Proteomes" id="UP000658320"/>
    </source>
</evidence>
<comment type="caution">
    <text evidence="1">The sequence shown here is derived from an EMBL/GenBank/DDBJ whole genome shotgun (WGS) entry which is preliminary data.</text>
</comment>
<dbReference type="EMBL" id="BMSX01000015">
    <property type="protein sequence ID" value="GGR35514.1"/>
    <property type="molecule type" value="Genomic_DNA"/>
</dbReference>
<evidence type="ECO:0000313" key="1">
    <source>
        <dbReference type="EMBL" id="GGR35514.1"/>
    </source>
</evidence>
<proteinExistence type="predicted"/>
<dbReference type="AlphaFoldDB" id="A0A918FFY6"/>
<dbReference type="Proteomes" id="UP000658320">
    <property type="component" value="Unassembled WGS sequence"/>
</dbReference>
<keyword evidence="2" id="KW-1185">Reference proteome</keyword>
<gene>
    <name evidence="1" type="ORF">GCM10010251_59840</name>
</gene>
<sequence>MHTTYPGVPAPASAYLGYSTHPAHVRREYAFCDPQRNQKREPHPASEAEILFREAAGEEGSLERAAPSPGLSYEQLCPATGSVPRIQVVPLLSSSQLQGRN</sequence>
<name>A0A918FFY6_9ACTN</name>
<organism evidence="1 2">
    <name type="scientific">Streptomyces aurantiogriseus</name>
    <dbReference type="NCBI Taxonomy" id="66870"/>
    <lineage>
        <taxon>Bacteria</taxon>
        <taxon>Bacillati</taxon>
        <taxon>Actinomycetota</taxon>
        <taxon>Actinomycetes</taxon>
        <taxon>Kitasatosporales</taxon>
        <taxon>Streptomycetaceae</taxon>
        <taxon>Streptomyces</taxon>
    </lineage>
</organism>